<name>A0ABM1NHI1_NICVS</name>
<dbReference type="InterPro" id="IPR008564">
    <property type="entry name" value="TVP23-like"/>
</dbReference>
<evidence type="ECO:0000313" key="8">
    <source>
        <dbReference type="RefSeq" id="XP_017786281.1"/>
    </source>
</evidence>
<feature type="transmembrane region" description="Helical" evidence="6">
    <location>
        <begin position="113"/>
        <end position="135"/>
    </location>
</feature>
<dbReference type="GeneID" id="108569289"/>
<protein>
    <recommendedName>
        <fullName evidence="6">Golgi apparatus membrane protein TVP23 homolog</fullName>
    </recommendedName>
</protein>
<comment type="subcellular location">
    <subcellularLocation>
        <location evidence="1 6">Membrane</location>
        <topology evidence="1 6">Multi-pass membrane protein</topology>
    </subcellularLocation>
</comment>
<keyword evidence="7" id="KW-1185">Reference proteome</keyword>
<comment type="similarity">
    <text evidence="2 6">Belongs to the TVP23 family.</text>
</comment>
<dbReference type="PANTHER" id="PTHR13019">
    <property type="entry name" value="GOLGI APPARATUS MEMBRANE PROTEIN TVP23"/>
    <property type="match status" value="1"/>
</dbReference>
<evidence type="ECO:0000256" key="6">
    <source>
        <dbReference type="RuleBase" id="RU361206"/>
    </source>
</evidence>
<feature type="transmembrane region" description="Helical" evidence="6">
    <location>
        <begin position="141"/>
        <end position="160"/>
    </location>
</feature>
<keyword evidence="4 6" id="KW-1133">Transmembrane helix</keyword>
<proteinExistence type="inferred from homology"/>
<gene>
    <name evidence="8" type="primary">LOC108569289</name>
</gene>
<keyword evidence="5 6" id="KW-0472">Membrane</keyword>
<dbReference type="PANTHER" id="PTHR13019:SF25">
    <property type="entry name" value="GOLGI APPARATUS MEMBRANE PROTEIN TVP23 HOMOLOG"/>
    <property type="match status" value="1"/>
</dbReference>
<keyword evidence="3 6" id="KW-0812">Transmembrane</keyword>
<evidence type="ECO:0000256" key="1">
    <source>
        <dbReference type="ARBA" id="ARBA00004141"/>
    </source>
</evidence>
<dbReference type="RefSeq" id="XP_017786281.1">
    <property type="nucleotide sequence ID" value="XM_017930792.1"/>
</dbReference>
<dbReference type="Pfam" id="PF05832">
    <property type="entry name" value="DUF846"/>
    <property type="match status" value="1"/>
</dbReference>
<organism evidence="7 8">
    <name type="scientific">Nicrophorus vespilloides</name>
    <name type="common">Boreal carrion beetle</name>
    <dbReference type="NCBI Taxonomy" id="110193"/>
    <lineage>
        <taxon>Eukaryota</taxon>
        <taxon>Metazoa</taxon>
        <taxon>Ecdysozoa</taxon>
        <taxon>Arthropoda</taxon>
        <taxon>Hexapoda</taxon>
        <taxon>Insecta</taxon>
        <taxon>Pterygota</taxon>
        <taxon>Neoptera</taxon>
        <taxon>Endopterygota</taxon>
        <taxon>Coleoptera</taxon>
        <taxon>Polyphaga</taxon>
        <taxon>Staphyliniformia</taxon>
        <taxon>Silphidae</taxon>
        <taxon>Nicrophorinae</taxon>
        <taxon>Nicrophorus</taxon>
    </lineage>
</organism>
<dbReference type="Proteomes" id="UP000695000">
    <property type="component" value="Unplaced"/>
</dbReference>
<sequence length="207" mass="23198">MASQPLLDDDTMDFGEEDATPKDALTHPYVTIFHMAFSGAAMVTYLFCGLFSDSFITSFVFIVLLLSMDFWTVKNISGRLMVGLRWWNYVDDDGKSHWVYECRQNRVNDKEATIFWLVLIGTSTIWGMFFLGALFGLNLKWLLLVIIALLLNGANLHGYIKCKFGKSESLTSVTTGFLKNQVMQNAVSLIAKQASPPTNNPLSSNTV</sequence>
<evidence type="ECO:0000313" key="7">
    <source>
        <dbReference type="Proteomes" id="UP000695000"/>
    </source>
</evidence>
<feature type="transmembrane region" description="Helical" evidence="6">
    <location>
        <begin position="43"/>
        <end position="66"/>
    </location>
</feature>
<reference evidence="8" key="1">
    <citation type="submission" date="2025-08" db="UniProtKB">
        <authorList>
            <consortium name="RefSeq"/>
        </authorList>
    </citation>
    <scope>IDENTIFICATION</scope>
    <source>
        <tissue evidence="8">Whole Larva</tissue>
    </source>
</reference>
<evidence type="ECO:0000256" key="5">
    <source>
        <dbReference type="ARBA" id="ARBA00023136"/>
    </source>
</evidence>
<evidence type="ECO:0000256" key="3">
    <source>
        <dbReference type="ARBA" id="ARBA00022692"/>
    </source>
</evidence>
<accession>A0ABM1NHI1</accession>
<evidence type="ECO:0000256" key="2">
    <source>
        <dbReference type="ARBA" id="ARBA00005467"/>
    </source>
</evidence>
<evidence type="ECO:0000256" key="4">
    <source>
        <dbReference type="ARBA" id="ARBA00022989"/>
    </source>
</evidence>